<dbReference type="Proteomes" id="UP000663840">
    <property type="component" value="Unassembled WGS sequence"/>
</dbReference>
<dbReference type="AlphaFoldDB" id="A0A8H3BU83"/>
<dbReference type="EMBL" id="CAJMWR010003620">
    <property type="protein sequence ID" value="CAE6463999.1"/>
    <property type="molecule type" value="Genomic_DNA"/>
</dbReference>
<name>A0A8H3BU83_9AGAM</name>
<feature type="compositionally biased region" description="Low complexity" evidence="1">
    <location>
        <begin position="365"/>
        <end position="385"/>
    </location>
</feature>
<evidence type="ECO:0000313" key="3">
    <source>
        <dbReference type="Proteomes" id="UP000663840"/>
    </source>
</evidence>
<reference evidence="2" key="1">
    <citation type="submission" date="2021-01" db="EMBL/GenBank/DDBJ databases">
        <authorList>
            <person name="Kaushik A."/>
        </authorList>
    </citation>
    <scope>NUCLEOTIDE SEQUENCE</scope>
    <source>
        <strain evidence="2">AG1-1A</strain>
    </source>
</reference>
<sequence>MIDSFDLSHCINDEYAWGSQDLLPPFDLTLPQIRAVDSTNIDLQRWADTVSVAPPILSSPAESIAAPRTPADGSVQAGLNIPHQLYSDMAYNTSTGDLFEGHLPLYKESTKNACELFPQANTIPSTSLTQPELPAATLNQTLPSIIVSQPLSFQDFPQLDTSASFNHDIAFDQPPVYGLENYGFINLSDMHPHDNLCDMSVRDPFHFPAQWPVSNAKIPASCDNDFVSNQLLDLDTTLQGLPTPVVLEPSSTLVGLPILPEVSDHDLQSILNNTFVDKFTPSQKVALKPLAPNRQICTATNKSESYIPYGDNSHSPLLPKPSLSSRSMPPPALPKDLKRKRFCVDMPESVPKHMKPASGLRPTRSIGSSSAKSSGSANEPSSGSSSLVLDCDELVIPLNNRYGSLIGLGERYYTLSKINKAKNARPIAKKNKSLKNFACKYIGPELGDVCFMLGSNQDPEWLMEITQNKRKSMGFFPRNEAEWLRHLAMHRHDEWIKSLRNWDSMGSNATEWDDERIDEQIMKDIEEPEAQVWYRSEKRNRNEEVMIEWLKASRKPNKYNRKRRN</sequence>
<gene>
    <name evidence="2" type="ORF">RDB_LOCUS107155</name>
</gene>
<organism evidence="2 3">
    <name type="scientific">Rhizoctonia solani</name>
    <dbReference type="NCBI Taxonomy" id="456999"/>
    <lineage>
        <taxon>Eukaryota</taxon>
        <taxon>Fungi</taxon>
        <taxon>Dikarya</taxon>
        <taxon>Basidiomycota</taxon>
        <taxon>Agaricomycotina</taxon>
        <taxon>Agaricomycetes</taxon>
        <taxon>Cantharellales</taxon>
        <taxon>Ceratobasidiaceae</taxon>
        <taxon>Rhizoctonia</taxon>
    </lineage>
</organism>
<evidence type="ECO:0000256" key="1">
    <source>
        <dbReference type="SAM" id="MobiDB-lite"/>
    </source>
</evidence>
<evidence type="ECO:0000313" key="2">
    <source>
        <dbReference type="EMBL" id="CAE6463999.1"/>
    </source>
</evidence>
<proteinExistence type="predicted"/>
<comment type="caution">
    <text evidence="2">The sequence shown here is derived from an EMBL/GenBank/DDBJ whole genome shotgun (WGS) entry which is preliminary data.</text>
</comment>
<feature type="compositionally biased region" description="Low complexity" evidence="1">
    <location>
        <begin position="313"/>
        <end position="327"/>
    </location>
</feature>
<accession>A0A8H3BU83</accession>
<protein>
    <submittedName>
        <fullName evidence="2">Uncharacterized protein</fullName>
    </submittedName>
</protein>
<feature type="region of interest" description="Disordered" evidence="1">
    <location>
        <begin position="308"/>
        <end position="385"/>
    </location>
</feature>